<dbReference type="GO" id="GO:0003700">
    <property type="term" value="F:DNA-binding transcription factor activity"/>
    <property type="evidence" value="ECO:0007669"/>
    <property type="project" value="InterPro"/>
</dbReference>
<dbReference type="OrthoDB" id="6506763at2"/>
<keyword evidence="3" id="KW-0804">Transcription</keyword>
<name>A0A1Y6IY23_9VIBR</name>
<evidence type="ECO:0000313" key="5">
    <source>
        <dbReference type="EMBL" id="MDW6004653.1"/>
    </source>
</evidence>
<evidence type="ECO:0000313" key="8">
    <source>
        <dbReference type="Proteomes" id="UP001283366"/>
    </source>
</evidence>
<dbReference type="InterPro" id="IPR018060">
    <property type="entry name" value="HTH_AraC"/>
</dbReference>
<dbReference type="GO" id="GO:0005829">
    <property type="term" value="C:cytosol"/>
    <property type="evidence" value="ECO:0007669"/>
    <property type="project" value="TreeGrafter"/>
</dbReference>
<dbReference type="PROSITE" id="PS01124">
    <property type="entry name" value="HTH_ARAC_FAMILY_2"/>
    <property type="match status" value="1"/>
</dbReference>
<dbReference type="PANTHER" id="PTHR47894:SF1">
    <property type="entry name" value="HTH-TYPE TRANSCRIPTIONAL REGULATOR VQSM"/>
    <property type="match status" value="1"/>
</dbReference>
<reference evidence="5 8" key="2">
    <citation type="submission" date="2023-11" db="EMBL/GenBank/DDBJ databases">
        <title>Plant-associative lifestyle of Vibrio porteresiae and its evolutionary dynamics.</title>
        <authorList>
            <person name="Rameshkumar N."/>
            <person name="Kirti K."/>
        </authorList>
    </citation>
    <scope>NUCLEOTIDE SEQUENCE [LARGE SCALE GENOMIC DNA]</scope>
    <source>
        <strain evidence="5 8">MSSRF38</strain>
    </source>
</reference>
<dbReference type="InterPro" id="IPR009057">
    <property type="entry name" value="Homeodomain-like_sf"/>
</dbReference>
<evidence type="ECO:0000259" key="4">
    <source>
        <dbReference type="PROSITE" id="PS01124"/>
    </source>
</evidence>
<gene>
    <name evidence="5" type="ORF">SBX37_17495</name>
    <name evidence="6" type="ORF">VIM7927_02218</name>
</gene>
<dbReference type="Gene3D" id="1.10.10.60">
    <property type="entry name" value="Homeodomain-like"/>
    <property type="match status" value="1"/>
</dbReference>
<feature type="domain" description="HTH araC/xylS-type" evidence="4">
    <location>
        <begin position="238"/>
        <end position="331"/>
    </location>
</feature>
<evidence type="ECO:0000256" key="2">
    <source>
        <dbReference type="ARBA" id="ARBA00023125"/>
    </source>
</evidence>
<dbReference type="Pfam" id="PF12833">
    <property type="entry name" value="HTH_18"/>
    <property type="match status" value="1"/>
</dbReference>
<sequence>MKKSVSNILARNMAQQLSSHHIDIQAILRKCGISEYELNRPNGRIPEQTHYQFMLETMKYSRYVYESSSIDSLFAMFPELIGLCMNESSSVQAAESFIRYRVLIGNCDRCGLQVDDNRIKLTYVDDGPEELSTSALGNFIIFRELLKSYLPVMSVQAGLTYVGTLSRSVVNDSLETQCLLNQSENYLIIESPYLQDANGHFNQRLNQLQKIQLDSMCHRIAEEQTFAAVVEELIESLLFHNNIHHENSVLDCVCRHLKISRWTLNNKLRQDNQSFTDVFNRVRLKKACELLAETRKSIKEISELAYFSSQAVFSRFFRLHANMSPVQYRKKLADSI</sequence>
<keyword evidence="8" id="KW-1185">Reference proteome</keyword>
<dbReference type="GO" id="GO:0000976">
    <property type="term" value="F:transcription cis-regulatory region binding"/>
    <property type="evidence" value="ECO:0007669"/>
    <property type="project" value="TreeGrafter"/>
</dbReference>
<evidence type="ECO:0000256" key="1">
    <source>
        <dbReference type="ARBA" id="ARBA00023015"/>
    </source>
</evidence>
<keyword evidence="2 6" id="KW-0238">DNA-binding</keyword>
<dbReference type="SUPFAM" id="SSF46689">
    <property type="entry name" value="Homeodomain-like"/>
    <property type="match status" value="1"/>
</dbReference>
<organism evidence="6 7">
    <name type="scientific">Vibrio mangrovi</name>
    <dbReference type="NCBI Taxonomy" id="474394"/>
    <lineage>
        <taxon>Bacteria</taxon>
        <taxon>Pseudomonadati</taxon>
        <taxon>Pseudomonadota</taxon>
        <taxon>Gammaproteobacteria</taxon>
        <taxon>Vibrionales</taxon>
        <taxon>Vibrionaceae</taxon>
        <taxon>Vibrio</taxon>
    </lineage>
</organism>
<dbReference type="Proteomes" id="UP001283366">
    <property type="component" value="Unassembled WGS sequence"/>
</dbReference>
<dbReference type="AlphaFoldDB" id="A0A1Y6IY23"/>
<dbReference type="EMBL" id="JAWRCO010000002">
    <property type="protein sequence ID" value="MDW6004653.1"/>
    <property type="molecule type" value="Genomic_DNA"/>
</dbReference>
<accession>A0A1Y6IY23</accession>
<evidence type="ECO:0000256" key="3">
    <source>
        <dbReference type="ARBA" id="ARBA00023163"/>
    </source>
</evidence>
<dbReference type="Proteomes" id="UP000196125">
    <property type="component" value="Unassembled WGS sequence"/>
</dbReference>
<keyword evidence="1" id="KW-0805">Transcription regulation</keyword>
<evidence type="ECO:0000313" key="6">
    <source>
        <dbReference type="EMBL" id="SMS00943.1"/>
    </source>
</evidence>
<dbReference type="EMBL" id="FXXI01000003">
    <property type="protein sequence ID" value="SMS00943.1"/>
    <property type="molecule type" value="Genomic_DNA"/>
</dbReference>
<proteinExistence type="predicted"/>
<dbReference type="RefSeq" id="WP_087480987.1">
    <property type="nucleotide sequence ID" value="NZ_AP024884.1"/>
</dbReference>
<evidence type="ECO:0000313" key="7">
    <source>
        <dbReference type="Proteomes" id="UP000196125"/>
    </source>
</evidence>
<protein>
    <submittedName>
        <fullName evidence="6">DNA-binding transcriptional regulator SoxS</fullName>
    </submittedName>
    <submittedName>
        <fullName evidence="5">Helix-turn-helix domain-containing protein</fullName>
    </submittedName>
</protein>
<dbReference type="SMART" id="SM00342">
    <property type="entry name" value="HTH_ARAC"/>
    <property type="match status" value="1"/>
</dbReference>
<reference evidence="6 7" key="1">
    <citation type="submission" date="2017-05" db="EMBL/GenBank/DDBJ databases">
        <authorList>
            <person name="Song R."/>
            <person name="Chenine A.L."/>
            <person name="Ruprecht R.M."/>
        </authorList>
    </citation>
    <scope>NUCLEOTIDE SEQUENCE [LARGE SCALE GENOMIC DNA]</scope>
    <source>
        <strain evidence="6 7">CECT 7927</strain>
    </source>
</reference>
<dbReference type="PANTHER" id="PTHR47894">
    <property type="entry name" value="HTH-TYPE TRANSCRIPTIONAL REGULATOR GADX"/>
    <property type="match status" value="1"/>
</dbReference>